<sequence>MRPSVHPSPPPFTFDSAVLAQGGVGARGLFGKTTTKALNVYSSVRTFDLMENGVRTFSGGCLSRMNMNNTVVDGAFRVDGGVRQGEAGVRLPGATVVDELVLCKAQGDGVCEVRSIAVINNPDRSASALEPCSHT</sequence>
<comment type="caution">
    <text evidence="1">The sequence shown here is derived from an EMBL/GenBank/DDBJ whole genome shotgun (WGS) entry which is preliminary data.</text>
</comment>
<dbReference type="EMBL" id="CADEAL010001136">
    <property type="protein sequence ID" value="CAB1429431.1"/>
    <property type="molecule type" value="Genomic_DNA"/>
</dbReference>
<evidence type="ECO:0000313" key="1">
    <source>
        <dbReference type="EMBL" id="CAB1429431.1"/>
    </source>
</evidence>
<dbReference type="Proteomes" id="UP001153269">
    <property type="component" value="Unassembled WGS sequence"/>
</dbReference>
<protein>
    <submittedName>
        <fullName evidence="1">Uncharacterized protein</fullName>
    </submittedName>
</protein>
<reference evidence="1" key="1">
    <citation type="submission" date="2020-03" db="EMBL/GenBank/DDBJ databases">
        <authorList>
            <person name="Weist P."/>
        </authorList>
    </citation>
    <scope>NUCLEOTIDE SEQUENCE</scope>
</reference>
<keyword evidence="2" id="KW-1185">Reference proteome</keyword>
<gene>
    <name evidence="1" type="ORF">PLEPLA_LOCUS17409</name>
</gene>
<proteinExistence type="predicted"/>
<evidence type="ECO:0000313" key="2">
    <source>
        <dbReference type="Proteomes" id="UP001153269"/>
    </source>
</evidence>
<name>A0A9N7UFT7_PLEPL</name>
<organism evidence="1 2">
    <name type="scientific">Pleuronectes platessa</name>
    <name type="common">European plaice</name>
    <dbReference type="NCBI Taxonomy" id="8262"/>
    <lineage>
        <taxon>Eukaryota</taxon>
        <taxon>Metazoa</taxon>
        <taxon>Chordata</taxon>
        <taxon>Craniata</taxon>
        <taxon>Vertebrata</taxon>
        <taxon>Euteleostomi</taxon>
        <taxon>Actinopterygii</taxon>
        <taxon>Neopterygii</taxon>
        <taxon>Teleostei</taxon>
        <taxon>Neoteleostei</taxon>
        <taxon>Acanthomorphata</taxon>
        <taxon>Carangaria</taxon>
        <taxon>Pleuronectiformes</taxon>
        <taxon>Pleuronectoidei</taxon>
        <taxon>Pleuronectidae</taxon>
        <taxon>Pleuronectes</taxon>
    </lineage>
</organism>
<accession>A0A9N7UFT7</accession>
<dbReference type="AlphaFoldDB" id="A0A9N7UFT7"/>